<dbReference type="InterPro" id="IPR032710">
    <property type="entry name" value="NTF2-like_dom_sf"/>
</dbReference>
<sequence>MSRAAVEAYFSAINAERFAELAGVFADDVEIRTVGAAPVVGRDAAIAHFAKLLAGYAEHDDRVTRWIEAGDAVVTEIDFTGRLRDGRPIVFSALDVFDLREGRIAKVATWYDTRDVRRQVLAS</sequence>
<evidence type="ECO:0000313" key="3">
    <source>
        <dbReference type="Proteomes" id="UP001236014"/>
    </source>
</evidence>
<evidence type="ECO:0000313" key="2">
    <source>
        <dbReference type="EMBL" id="WIX75067.1"/>
    </source>
</evidence>
<evidence type="ECO:0000259" key="1">
    <source>
        <dbReference type="Pfam" id="PF12680"/>
    </source>
</evidence>
<dbReference type="Pfam" id="PF12680">
    <property type="entry name" value="SnoaL_2"/>
    <property type="match status" value="1"/>
</dbReference>
<proteinExistence type="predicted"/>
<dbReference type="AlphaFoldDB" id="A0A9Y2I7N1"/>
<gene>
    <name evidence="2" type="ORF">QRX50_26325</name>
</gene>
<organism evidence="2 3">
    <name type="scientific">Amycolatopsis carbonis</name>
    <dbReference type="NCBI Taxonomy" id="715471"/>
    <lineage>
        <taxon>Bacteria</taxon>
        <taxon>Bacillati</taxon>
        <taxon>Actinomycetota</taxon>
        <taxon>Actinomycetes</taxon>
        <taxon>Pseudonocardiales</taxon>
        <taxon>Pseudonocardiaceae</taxon>
        <taxon>Amycolatopsis</taxon>
    </lineage>
</organism>
<dbReference type="EMBL" id="CP127294">
    <property type="protein sequence ID" value="WIX75067.1"/>
    <property type="molecule type" value="Genomic_DNA"/>
</dbReference>
<dbReference type="RefSeq" id="WP_285965844.1">
    <property type="nucleotide sequence ID" value="NZ_CP127294.1"/>
</dbReference>
<name>A0A9Y2I7N1_9PSEU</name>
<accession>A0A9Y2I7N1</accession>
<keyword evidence="3" id="KW-1185">Reference proteome</keyword>
<feature type="domain" description="SnoaL-like" evidence="1">
    <location>
        <begin position="6"/>
        <end position="106"/>
    </location>
</feature>
<dbReference type="SUPFAM" id="SSF54427">
    <property type="entry name" value="NTF2-like"/>
    <property type="match status" value="1"/>
</dbReference>
<protein>
    <submittedName>
        <fullName evidence="2">Nuclear transport factor 2 family protein</fullName>
    </submittedName>
</protein>
<reference evidence="2 3" key="1">
    <citation type="submission" date="2023-06" db="EMBL/GenBank/DDBJ databases">
        <authorList>
            <person name="Oyuntsetseg B."/>
            <person name="Kim S.B."/>
        </authorList>
    </citation>
    <scope>NUCLEOTIDE SEQUENCE [LARGE SCALE GENOMIC DNA]</scope>
    <source>
        <strain evidence="2 3">2-15</strain>
    </source>
</reference>
<dbReference type="KEGG" id="acab:QRX50_26325"/>
<dbReference type="Proteomes" id="UP001236014">
    <property type="component" value="Chromosome"/>
</dbReference>
<dbReference type="Gene3D" id="3.10.450.50">
    <property type="match status" value="1"/>
</dbReference>
<dbReference type="InterPro" id="IPR037401">
    <property type="entry name" value="SnoaL-like"/>
</dbReference>